<dbReference type="InterPro" id="IPR047650">
    <property type="entry name" value="Transpos_IS110"/>
</dbReference>
<gene>
    <name evidence="3" type="ORF">ATK86_7204</name>
</gene>
<dbReference type="GO" id="GO:0003677">
    <property type="term" value="F:DNA binding"/>
    <property type="evidence" value="ECO:0007669"/>
    <property type="project" value="InterPro"/>
</dbReference>
<dbReference type="Proteomes" id="UP000233766">
    <property type="component" value="Unassembled WGS sequence"/>
</dbReference>
<dbReference type="InterPro" id="IPR003346">
    <property type="entry name" value="Transposase_20"/>
</dbReference>
<dbReference type="PANTHER" id="PTHR33055:SF3">
    <property type="entry name" value="PUTATIVE TRANSPOSASE FOR IS117-RELATED"/>
    <property type="match status" value="1"/>
</dbReference>
<dbReference type="Pfam" id="PF02371">
    <property type="entry name" value="Transposase_20"/>
    <property type="match status" value="1"/>
</dbReference>
<evidence type="ECO:0000313" key="4">
    <source>
        <dbReference type="Proteomes" id="UP000233766"/>
    </source>
</evidence>
<name>A0A2N3V596_9NOCA</name>
<dbReference type="GO" id="GO:0006313">
    <property type="term" value="P:DNA transposition"/>
    <property type="evidence" value="ECO:0007669"/>
    <property type="project" value="InterPro"/>
</dbReference>
<evidence type="ECO:0000259" key="2">
    <source>
        <dbReference type="Pfam" id="PF02371"/>
    </source>
</evidence>
<accession>A0A2N3V596</accession>
<dbReference type="NCBIfam" id="NF033542">
    <property type="entry name" value="transpos_IS110"/>
    <property type="match status" value="1"/>
</dbReference>
<sequence length="411" mass="44952">MAAVACGVDWAQDHHDVAVVDHDGKVVASERISDSAEGLTILLRMLVEHDPTDAQLPIAIETSRGLLVAGLRAAGRKVFAINPFSVSRYRDRYRSSRGKSDAFDAMVLANILRTDIDTHRPLSDDSVEVQALRVLTRAQQDAVWEGAEVTNRIRTLLKAFFPMALSAFERGGRHRLDSAACRTILSTAPTPEAARSLTVRRLSSLLKKAGRQRGIDEEATRLHAALRQEAMHQPAAVERAMGLQLQGLLRQLDAICGTVAELEEAVETAFHAHPDSGIVSSFPGVGTQLGARFLAEIGDDRARFADARGLRAFAGAAPVTRASGKSSFVHARRAKNNRLATTGYVWALAAVRHDKNWEALYRARRDHGDRHTAALRRLFSIMLSKLHYCLKSGRVYNPAYAFTVGEIPAAA</sequence>
<protein>
    <submittedName>
        <fullName evidence="3">Transposase IS116/IS110/IS902 family protein</fullName>
    </submittedName>
</protein>
<dbReference type="EMBL" id="PJMW01000003">
    <property type="protein sequence ID" value="PKV76800.1"/>
    <property type="molecule type" value="Genomic_DNA"/>
</dbReference>
<dbReference type="GO" id="GO:0004803">
    <property type="term" value="F:transposase activity"/>
    <property type="evidence" value="ECO:0007669"/>
    <property type="project" value="InterPro"/>
</dbReference>
<dbReference type="AlphaFoldDB" id="A0A2N3V596"/>
<evidence type="ECO:0000313" key="3">
    <source>
        <dbReference type="EMBL" id="PKV76800.1"/>
    </source>
</evidence>
<dbReference type="Pfam" id="PF01548">
    <property type="entry name" value="DEDD_Tnp_IS110"/>
    <property type="match status" value="1"/>
</dbReference>
<comment type="caution">
    <text evidence="3">The sequence shown here is derived from an EMBL/GenBank/DDBJ whole genome shotgun (WGS) entry which is preliminary data.</text>
</comment>
<evidence type="ECO:0000259" key="1">
    <source>
        <dbReference type="Pfam" id="PF01548"/>
    </source>
</evidence>
<organism evidence="3 4">
    <name type="scientific">Nocardia fluminea</name>
    <dbReference type="NCBI Taxonomy" id="134984"/>
    <lineage>
        <taxon>Bacteria</taxon>
        <taxon>Bacillati</taxon>
        <taxon>Actinomycetota</taxon>
        <taxon>Actinomycetes</taxon>
        <taxon>Mycobacteriales</taxon>
        <taxon>Nocardiaceae</taxon>
        <taxon>Nocardia</taxon>
    </lineage>
</organism>
<dbReference type="InterPro" id="IPR002525">
    <property type="entry name" value="Transp_IS110-like_N"/>
</dbReference>
<feature type="domain" description="Transposase IS110-like N-terminal" evidence="1">
    <location>
        <begin position="6"/>
        <end position="162"/>
    </location>
</feature>
<dbReference type="RefSeq" id="WP_101468959.1">
    <property type="nucleotide sequence ID" value="NZ_PJMW01000003.1"/>
</dbReference>
<feature type="domain" description="Transposase IS116/IS110/IS902 C-terminal" evidence="2">
    <location>
        <begin position="278"/>
        <end position="362"/>
    </location>
</feature>
<reference evidence="3 4" key="1">
    <citation type="submission" date="2017-12" db="EMBL/GenBank/DDBJ databases">
        <title>Sequencing the genomes of 1000 Actinobacteria strains.</title>
        <authorList>
            <person name="Klenk H.-P."/>
        </authorList>
    </citation>
    <scope>NUCLEOTIDE SEQUENCE [LARGE SCALE GENOMIC DNA]</scope>
    <source>
        <strain evidence="3 4">DSM 44489</strain>
    </source>
</reference>
<keyword evidence="4" id="KW-1185">Reference proteome</keyword>
<proteinExistence type="predicted"/>
<dbReference type="PANTHER" id="PTHR33055">
    <property type="entry name" value="TRANSPOSASE FOR INSERTION SEQUENCE ELEMENT IS1111A"/>
    <property type="match status" value="1"/>
</dbReference>
<dbReference type="OrthoDB" id="3188901at2"/>